<dbReference type="Proteomes" id="UP000006844">
    <property type="component" value="Chromosome"/>
</dbReference>
<accession>E8V1L7</accession>
<dbReference type="GO" id="GO:0003824">
    <property type="term" value="F:catalytic activity"/>
    <property type="evidence" value="ECO:0007669"/>
    <property type="project" value="InterPro"/>
</dbReference>
<dbReference type="EMBL" id="CP002467">
    <property type="protein sequence ID" value="ADV82298.1"/>
    <property type="molecule type" value="Genomic_DNA"/>
</dbReference>
<dbReference type="eggNOG" id="COG3836">
    <property type="taxonomic scope" value="Bacteria"/>
</dbReference>
<keyword evidence="1" id="KW-0479">Metal-binding</keyword>
<evidence type="ECO:0000313" key="3">
    <source>
        <dbReference type="EMBL" id="ADV82298.1"/>
    </source>
</evidence>
<dbReference type="HOGENOM" id="CLU_091711_0_0_0"/>
<name>E8V1L7_TERSS</name>
<evidence type="ECO:0000313" key="4">
    <source>
        <dbReference type="Proteomes" id="UP000006844"/>
    </source>
</evidence>
<proteinExistence type="predicted"/>
<organism evidence="3 4">
    <name type="scientific">Terriglobus saanensis (strain ATCC BAA-1853 / DSM 23119 / SP1PR4)</name>
    <dbReference type="NCBI Taxonomy" id="401053"/>
    <lineage>
        <taxon>Bacteria</taxon>
        <taxon>Pseudomonadati</taxon>
        <taxon>Acidobacteriota</taxon>
        <taxon>Terriglobia</taxon>
        <taxon>Terriglobales</taxon>
        <taxon>Acidobacteriaceae</taxon>
        <taxon>Terriglobus</taxon>
    </lineage>
</organism>
<dbReference type="InterPro" id="IPR015813">
    <property type="entry name" value="Pyrv/PenolPyrv_kinase-like_dom"/>
</dbReference>
<dbReference type="STRING" id="401053.AciPR4_1475"/>
<dbReference type="Pfam" id="PF03328">
    <property type="entry name" value="HpcH_HpaI"/>
    <property type="match status" value="1"/>
</dbReference>
<evidence type="ECO:0000259" key="2">
    <source>
        <dbReference type="Pfam" id="PF03328"/>
    </source>
</evidence>
<dbReference type="GO" id="GO:0046872">
    <property type="term" value="F:metal ion binding"/>
    <property type="evidence" value="ECO:0007669"/>
    <property type="project" value="UniProtKB-KW"/>
</dbReference>
<evidence type="ECO:0000256" key="1">
    <source>
        <dbReference type="ARBA" id="ARBA00022723"/>
    </source>
</evidence>
<protein>
    <recommendedName>
        <fullName evidence="2">HpcH/HpaI aldolase/citrate lyase domain-containing protein</fullName>
    </recommendedName>
</protein>
<dbReference type="Gene3D" id="3.20.20.60">
    <property type="entry name" value="Phosphoenolpyruvate-binding domains"/>
    <property type="match status" value="1"/>
</dbReference>
<dbReference type="KEGG" id="tsa:AciPR4_1475"/>
<dbReference type="SUPFAM" id="SSF51621">
    <property type="entry name" value="Phosphoenolpyruvate/pyruvate domain"/>
    <property type="match status" value="1"/>
</dbReference>
<dbReference type="InterPro" id="IPR005000">
    <property type="entry name" value="Aldolase/citrate-lyase_domain"/>
</dbReference>
<dbReference type="OrthoDB" id="86160at2"/>
<dbReference type="AlphaFoldDB" id="E8V1L7"/>
<dbReference type="RefSeq" id="WP_013568031.1">
    <property type="nucleotide sequence ID" value="NC_014963.1"/>
</dbReference>
<sequence>MNLRERKMYELLKKGKEEYGYVAVKAEYEAEGTRVDELLRLVEICRKAGLKLGIKIGGCEAMRDLIETKQIGVDYIIAPMIESRYALSKFAEAVDKVYPKDEQGDTDFLFNLETINAFAHLDEMADFTKSAPELAGIVFGRVDFSLSADLGRDAINGREVTDYVLKTAEACKARGLDLVVGGGVSSDSIPVLREMLAVHLTRFETRKVIFDAQAAKEKHIDQGLLNAVHFELLWLLNKRDYYGQIQQEDSKRIDMLEKRWAVLNR</sequence>
<feature type="domain" description="HpcH/HpaI aldolase/citrate lyase" evidence="2">
    <location>
        <begin position="35"/>
        <end position="179"/>
    </location>
</feature>
<reference evidence="3 4" key="1">
    <citation type="journal article" date="2012" name="Stand. Genomic Sci.">
        <title>Complete genome sequence of Terriglobus saanensis type strain SP1PR4(T), an Acidobacteria from tundra soil.</title>
        <authorList>
            <person name="Rawat S.R."/>
            <person name="Mannisto M.K."/>
            <person name="Starovoytov V."/>
            <person name="Goodwin L."/>
            <person name="Nolan M."/>
            <person name="Hauser L."/>
            <person name="Land M."/>
            <person name="Davenport K.W."/>
            <person name="Woyke T."/>
            <person name="Haggblom M.M."/>
        </authorList>
    </citation>
    <scope>NUCLEOTIDE SEQUENCE</scope>
    <source>
        <strain evidence="4">ATCC BAA-1853 / DSM 23119 / SP1PR4</strain>
    </source>
</reference>
<keyword evidence="4" id="KW-1185">Reference proteome</keyword>
<dbReference type="InterPro" id="IPR040442">
    <property type="entry name" value="Pyrv_kinase-like_dom_sf"/>
</dbReference>
<gene>
    <name evidence="3" type="ordered locus">AciPR4_1475</name>
</gene>